<dbReference type="GO" id="GO:0005975">
    <property type="term" value="P:carbohydrate metabolic process"/>
    <property type="evidence" value="ECO:0007669"/>
    <property type="project" value="InterPro"/>
</dbReference>
<dbReference type="PANTHER" id="PTHR11452:SF61">
    <property type="entry name" value="ALPHA-GALACTOSIDASE B-RELATED"/>
    <property type="match status" value="1"/>
</dbReference>
<keyword evidence="7 8" id="KW-0326">Glycosidase</keyword>
<evidence type="ECO:0000256" key="3">
    <source>
        <dbReference type="ARBA" id="ARBA00009743"/>
    </source>
</evidence>
<evidence type="ECO:0000256" key="8">
    <source>
        <dbReference type="RuleBase" id="RU361168"/>
    </source>
</evidence>
<dbReference type="Proteomes" id="UP000565441">
    <property type="component" value="Unassembled WGS sequence"/>
</dbReference>
<dbReference type="GO" id="GO:0004557">
    <property type="term" value="F:alpha-galactosidase activity"/>
    <property type="evidence" value="ECO:0007669"/>
    <property type="project" value="UniProtKB-EC"/>
</dbReference>
<dbReference type="EMBL" id="JAACJP010000013">
    <property type="protein sequence ID" value="KAF5380422.1"/>
    <property type="molecule type" value="Genomic_DNA"/>
</dbReference>
<dbReference type="InterPro" id="IPR013785">
    <property type="entry name" value="Aldolase_TIM"/>
</dbReference>
<evidence type="ECO:0000256" key="7">
    <source>
        <dbReference type="ARBA" id="ARBA00023295"/>
    </source>
</evidence>
<dbReference type="GO" id="GO:0005576">
    <property type="term" value="C:extracellular region"/>
    <property type="evidence" value="ECO:0007669"/>
    <property type="project" value="UniProtKB-SubCell"/>
</dbReference>
<dbReference type="PROSITE" id="PS00512">
    <property type="entry name" value="ALPHA_GALACTOSIDASE"/>
    <property type="match status" value="1"/>
</dbReference>
<comment type="caution">
    <text evidence="9">The sequence shown here is derived from an EMBL/GenBank/DDBJ whole genome shotgun (WGS) entry which is preliminary data.</text>
</comment>
<dbReference type="PRINTS" id="PR00740">
    <property type="entry name" value="GLHYDRLASE27"/>
</dbReference>
<keyword evidence="6" id="KW-0325">Glycoprotein</keyword>
<dbReference type="InterPro" id="IPR000111">
    <property type="entry name" value="Glyco_hydro_27/36_CS"/>
</dbReference>
<keyword evidence="10" id="KW-1185">Reference proteome</keyword>
<dbReference type="PANTHER" id="PTHR11452">
    <property type="entry name" value="ALPHA-GALACTOSIDASE/ALPHA-N-ACETYLGALACTOSAMINIDASE"/>
    <property type="match status" value="1"/>
</dbReference>
<dbReference type="EC" id="3.2.1.22" evidence="8"/>
<accession>A0A8H5M4H1</accession>
<protein>
    <recommendedName>
        <fullName evidence="8">Alpha-galactosidase</fullName>
        <ecNumber evidence="8">3.2.1.22</ecNumber>
    </recommendedName>
    <alternativeName>
        <fullName evidence="8">Melibiase</fullName>
    </alternativeName>
</protein>
<evidence type="ECO:0000313" key="9">
    <source>
        <dbReference type="EMBL" id="KAF5380422.1"/>
    </source>
</evidence>
<sequence>MWRARMDRFDLLPIGLGMHLFESLLLSMSARDIYSFSVNIDTTSTILYVSGWCFSDRSTFHLDWETPSTGLELLERLPGGYATVNHINEAKILAAANQIVSLGLKDVGYEYVNIDDCWANKARDTNTKRMVPDPNKFPSGINGLATKIHALGLKIGIYSDAGTATCAGFPGSLGFESIDAATFNEWGIDYLKYGSMDSVYLATL</sequence>
<organism evidence="9 10">
    <name type="scientific">Tricholomella constricta</name>
    <dbReference type="NCBI Taxonomy" id="117010"/>
    <lineage>
        <taxon>Eukaryota</taxon>
        <taxon>Fungi</taxon>
        <taxon>Dikarya</taxon>
        <taxon>Basidiomycota</taxon>
        <taxon>Agaricomycotina</taxon>
        <taxon>Agaricomycetes</taxon>
        <taxon>Agaricomycetidae</taxon>
        <taxon>Agaricales</taxon>
        <taxon>Tricholomatineae</taxon>
        <taxon>Lyophyllaceae</taxon>
        <taxon>Tricholomella</taxon>
    </lineage>
</organism>
<dbReference type="Gene3D" id="3.20.20.70">
    <property type="entry name" value="Aldolase class I"/>
    <property type="match status" value="1"/>
</dbReference>
<dbReference type="SUPFAM" id="SSF51445">
    <property type="entry name" value="(Trans)glycosidases"/>
    <property type="match status" value="1"/>
</dbReference>
<name>A0A8H5M4H1_9AGAR</name>
<evidence type="ECO:0000256" key="4">
    <source>
        <dbReference type="ARBA" id="ARBA00022525"/>
    </source>
</evidence>
<comment type="similarity">
    <text evidence="3 8">Belongs to the glycosyl hydrolase 27 family.</text>
</comment>
<dbReference type="OrthoDB" id="3019459at2759"/>
<proteinExistence type="inferred from homology"/>
<dbReference type="AlphaFoldDB" id="A0A8H5M4H1"/>
<dbReference type="InterPro" id="IPR017853">
    <property type="entry name" value="GH"/>
</dbReference>
<reference evidence="9 10" key="1">
    <citation type="journal article" date="2020" name="ISME J.">
        <title>Uncovering the hidden diversity of litter-decomposition mechanisms in mushroom-forming fungi.</title>
        <authorList>
            <person name="Floudas D."/>
            <person name="Bentzer J."/>
            <person name="Ahren D."/>
            <person name="Johansson T."/>
            <person name="Persson P."/>
            <person name="Tunlid A."/>
        </authorList>
    </citation>
    <scope>NUCLEOTIDE SEQUENCE [LARGE SCALE GENOMIC DNA]</scope>
    <source>
        <strain evidence="9 10">CBS 661.87</strain>
    </source>
</reference>
<comment type="subcellular location">
    <subcellularLocation>
        <location evidence="2">Secreted</location>
    </subcellularLocation>
</comment>
<evidence type="ECO:0000313" key="10">
    <source>
        <dbReference type="Proteomes" id="UP000565441"/>
    </source>
</evidence>
<comment type="catalytic activity">
    <reaction evidence="1 8">
        <text>Hydrolysis of terminal, non-reducing alpha-D-galactose residues in alpha-D-galactosides, including galactose oligosaccharides, galactomannans and galactolipids.</text>
        <dbReference type="EC" id="3.2.1.22"/>
    </reaction>
</comment>
<dbReference type="InterPro" id="IPR002241">
    <property type="entry name" value="Glyco_hydro_27"/>
</dbReference>
<keyword evidence="5 8" id="KW-0378">Hydrolase</keyword>
<gene>
    <name evidence="9" type="ORF">D9615_004645</name>
</gene>
<evidence type="ECO:0000256" key="6">
    <source>
        <dbReference type="ARBA" id="ARBA00023180"/>
    </source>
</evidence>
<keyword evidence="4" id="KW-0964">Secreted</keyword>
<evidence type="ECO:0000256" key="2">
    <source>
        <dbReference type="ARBA" id="ARBA00004613"/>
    </source>
</evidence>
<keyword evidence="8" id="KW-1015">Disulfide bond</keyword>
<dbReference type="Pfam" id="PF16499">
    <property type="entry name" value="Melibiase_2"/>
    <property type="match status" value="1"/>
</dbReference>
<evidence type="ECO:0000256" key="5">
    <source>
        <dbReference type="ARBA" id="ARBA00022801"/>
    </source>
</evidence>
<evidence type="ECO:0000256" key="1">
    <source>
        <dbReference type="ARBA" id="ARBA00001255"/>
    </source>
</evidence>